<dbReference type="KEGG" id="hhb:Hhub_2088"/>
<protein>
    <submittedName>
        <fullName evidence="2">Uncharacterized protein</fullName>
    </submittedName>
</protein>
<accession>A0A0U5H155</accession>
<dbReference type="RefSeq" id="WP_059056529.1">
    <property type="nucleotide sequence ID" value="NZ_CEML01000002.1"/>
</dbReference>
<dbReference type="AlphaFoldDB" id="A0A0U5H155"/>
<gene>
    <name evidence="2" type="ORF">HHUB_2088</name>
</gene>
<feature type="transmembrane region" description="Helical" evidence="1">
    <location>
        <begin position="71"/>
        <end position="94"/>
    </location>
</feature>
<organism evidence="2 3">
    <name type="scientific">Halobacterium hubeiense</name>
    <dbReference type="NCBI Taxonomy" id="1407499"/>
    <lineage>
        <taxon>Archaea</taxon>
        <taxon>Methanobacteriati</taxon>
        <taxon>Methanobacteriota</taxon>
        <taxon>Stenosarchaea group</taxon>
        <taxon>Halobacteria</taxon>
        <taxon>Halobacteriales</taxon>
        <taxon>Halobacteriaceae</taxon>
        <taxon>Halobacterium</taxon>
    </lineage>
</organism>
<dbReference type="GeneID" id="26658751"/>
<feature type="transmembrane region" description="Helical" evidence="1">
    <location>
        <begin position="115"/>
        <end position="135"/>
    </location>
</feature>
<reference evidence="3" key="1">
    <citation type="journal article" date="2016" name="Environ. Microbiol.">
        <title>The complete genome of a viable archaeum isolated from 123-million-year-old rock salt.</title>
        <authorList>
            <person name="Jaakkola S.T."/>
            <person name="Pfeiffer F."/>
            <person name="Ravantti J.J."/>
            <person name="Guo Q."/>
            <person name="Liu Y."/>
            <person name="Chen X."/>
            <person name="Ma H."/>
            <person name="Yang C."/>
            <person name="Oksanen H.M."/>
            <person name="Bamford D.H."/>
        </authorList>
    </citation>
    <scope>NUCLEOTIDE SEQUENCE</scope>
    <source>
        <strain evidence="3">JI20-1</strain>
    </source>
</reference>
<evidence type="ECO:0000256" key="1">
    <source>
        <dbReference type="SAM" id="Phobius"/>
    </source>
</evidence>
<dbReference type="OrthoDB" id="186030at2157"/>
<dbReference type="Proteomes" id="UP000066737">
    <property type="component" value="Chromosome I"/>
</dbReference>
<keyword evidence="1" id="KW-1133">Transmembrane helix</keyword>
<keyword evidence="3" id="KW-1185">Reference proteome</keyword>
<keyword evidence="1" id="KW-0812">Transmembrane</keyword>
<dbReference type="STRING" id="1407499.HHUB_2088"/>
<sequence length="237" mass="25262">MANQTETSPSVLAGVASAVRGGWRTAKTVYYANSVSWRVLKSGALVFLGCFLWAGSNVLGSYVDWGVLDYTMAYGAVVLVYGPIHHLVVIPLALRWRRSAGLRQRVGKRLPTAMLVVFLAAVAVAGTFSAGAMAVDFGSAMGGDGATATQPELACTTESGGETVACEVTNAERVERVVVTSAGEQLLAVDDPPFEFTVEASAVESTMDREQFRVRLYDGNGNLVRQYTRRLSTVGLN</sequence>
<dbReference type="EMBL" id="LN831302">
    <property type="protein sequence ID" value="CQH54467.1"/>
    <property type="molecule type" value="Genomic_DNA"/>
</dbReference>
<evidence type="ECO:0000313" key="3">
    <source>
        <dbReference type="Proteomes" id="UP000066737"/>
    </source>
</evidence>
<keyword evidence="1" id="KW-0472">Membrane</keyword>
<feature type="transmembrane region" description="Helical" evidence="1">
    <location>
        <begin position="44"/>
        <end position="65"/>
    </location>
</feature>
<proteinExistence type="predicted"/>
<name>A0A0U5H155_9EURY</name>
<evidence type="ECO:0000313" key="2">
    <source>
        <dbReference type="EMBL" id="CQH54467.1"/>
    </source>
</evidence>